<reference evidence="1 2" key="1">
    <citation type="journal article" date="2017" name="Genome Biol.">
        <title>New reference genome sequences of hot pepper reveal the massive evolution of plant disease-resistance genes by retroduplication.</title>
        <authorList>
            <person name="Kim S."/>
            <person name="Park J."/>
            <person name="Yeom S.I."/>
            <person name="Kim Y.M."/>
            <person name="Seo E."/>
            <person name="Kim K.T."/>
            <person name="Kim M.S."/>
            <person name="Lee J.M."/>
            <person name="Cheong K."/>
            <person name="Shin H.S."/>
            <person name="Kim S.B."/>
            <person name="Han K."/>
            <person name="Lee J."/>
            <person name="Park M."/>
            <person name="Lee H.A."/>
            <person name="Lee H.Y."/>
            <person name="Lee Y."/>
            <person name="Oh S."/>
            <person name="Lee J.H."/>
            <person name="Choi E."/>
            <person name="Choi E."/>
            <person name="Lee S.E."/>
            <person name="Jeon J."/>
            <person name="Kim H."/>
            <person name="Choi G."/>
            <person name="Song H."/>
            <person name="Lee J."/>
            <person name="Lee S.C."/>
            <person name="Kwon J.K."/>
            <person name="Lee H.Y."/>
            <person name="Koo N."/>
            <person name="Hong Y."/>
            <person name="Kim R.W."/>
            <person name="Kang W.H."/>
            <person name="Huh J.H."/>
            <person name="Kang B.C."/>
            <person name="Yang T.J."/>
            <person name="Lee Y.H."/>
            <person name="Bennetzen J.L."/>
            <person name="Choi D."/>
        </authorList>
    </citation>
    <scope>NUCLEOTIDE SEQUENCE [LARGE SCALE GENOMIC DNA]</scope>
    <source>
        <strain evidence="2">cv. PBC81</strain>
    </source>
</reference>
<dbReference type="OrthoDB" id="6428372at2759"/>
<evidence type="ECO:0000313" key="2">
    <source>
        <dbReference type="Proteomes" id="UP000224567"/>
    </source>
</evidence>
<dbReference type="STRING" id="33114.A0A2G2VWD4"/>
<comment type="caution">
    <text evidence="1">The sequence shown here is derived from an EMBL/GenBank/DDBJ whole genome shotgun (WGS) entry which is preliminary data.</text>
</comment>
<dbReference type="AlphaFoldDB" id="A0A2G2VWD4"/>
<protein>
    <submittedName>
        <fullName evidence="1">Uncharacterized protein</fullName>
    </submittedName>
</protein>
<reference evidence="2" key="2">
    <citation type="journal article" date="2017" name="J. Anim. Genet.">
        <title>Multiple reference genome sequences of hot pepper reveal the massive evolution of plant disease resistance genes by retroduplication.</title>
        <authorList>
            <person name="Kim S."/>
            <person name="Park J."/>
            <person name="Yeom S.-I."/>
            <person name="Kim Y.-M."/>
            <person name="Seo E."/>
            <person name="Kim K.-T."/>
            <person name="Kim M.-S."/>
            <person name="Lee J.M."/>
            <person name="Cheong K."/>
            <person name="Shin H.-S."/>
            <person name="Kim S.-B."/>
            <person name="Han K."/>
            <person name="Lee J."/>
            <person name="Park M."/>
            <person name="Lee H.-A."/>
            <person name="Lee H.-Y."/>
            <person name="Lee Y."/>
            <person name="Oh S."/>
            <person name="Lee J.H."/>
            <person name="Choi E."/>
            <person name="Choi E."/>
            <person name="Lee S.E."/>
            <person name="Jeon J."/>
            <person name="Kim H."/>
            <person name="Choi G."/>
            <person name="Song H."/>
            <person name="Lee J."/>
            <person name="Lee S.-C."/>
            <person name="Kwon J.-K."/>
            <person name="Lee H.-Y."/>
            <person name="Koo N."/>
            <person name="Hong Y."/>
            <person name="Kim R.W."/>
            <person name="Kang W.-H."/>
            <person name="Huh J.H."/>
            <person name="Kang B.-C."/>
            <person name="Yang T.-J."/>
            <person name="Lee Y.-H."/>
            <person name="Bennetzen J.L."/>
            <person name="Choi D."/>
        </authorList>
    </citation>
    <scope>NUCLEOTIDE SEQUENCE [LARGE SCALE GENOMIC DNA]</scope>
    <source>
        <strain evidence="2">cv. PBC81</strain>
    </source>
</reference>
<proteinExistence type="predicted"/>
<accession>A0A2G2VWD4</accession>
<evidence type="ECO:0000313" key="1">
    <source>
        <dbReference type="EMBL" id="PHT37284.1"/>
    </source>
</evidence>
<dbReference type="EMBL" id="MLFT02000010">
    <property type="protein sequence ID" value="PHT37284.1"/>
    <property type="molecule type" value="Genomic_DNA"/>
</dbReference>
<name>A0A2G2VWD4_CAPBA</name>
<gene>
    <name evidence="1" type="ORF">CQW23_24984</name>
</gene>
<keyword evidence="2" id="KW-1185">Reference proteome</keyword>
<dbReference type="Proteomes" id="UP000224567">
    <property type="component" value="Unassembled WGS sequence"/>
</dbReference>
<organism evidence="1 2">
    <name type="scientific">Capsicum baccatum</name>
    <name type="common">Peruvian pepper</name>
    <dbReference type="NCBI Taxonomy" id="33114"/>
    <lineage>
        <taxon>Eukaryota</taxon>
        <taxon>Viridiplantae</taxon>
        <taxon>Streptophyta</taxon>
        <taxon>Embryophyta</taxon>
        <taxon>Tracheophyta</taxon>
        <taxon>Spermatophyta</taxon>
        <taxon>Magnoliopsida</taxon>
        <taxon>eudicotyledons</taxon>
        <taxon>Gunneridae</taxon>
        <taxon>Pentapetalae</taxon>
        <taxon>asterids</taxon>
        <taxon>lamiids</taxon>
        <taxon>Solanales</taxon>
        <taxon>Solanaceae</taxon>
        <taxon>Solanoideae</taxon>
        <taxon>Capsiceae</taxon>
        <taxon>Capsicum</taxon>
    </lineage>
</organism>
<sequence>MGFGGLGFGVRGSLGFINVHRGLSGSWVWGSVFGVRGLGFEVQGFRLQVLGFGFRVWCSGFEVWGSGFEVLGFGLWVPGLEFGVWGLGLGVSGFGFQVPSFEFRVRVLGFEFGVRRLGFGVSGFGFQVPSFEFRVRGLGFQVRVLGFEVWGSRLVDNRLDPRAPATTTHITSAAYIRDNNSTQHNVPDHVNTIGSAAKISCNSPEMGDQNNESILVQIIDNAQG</sequence>